<evidence type="ECO:0000313" key="4">
    <source>
        <dbReference type="Proteomes" id="UP000543556"/>
    </source>
</evidence>
<organism evidence="3 4">
    <name type="scientific">Arthrobacter wenxiniae</name>
    <dbReference type="NCBI Taxonomy" id="2713570"/>
    <lineage>
        <taxon>Bacteria</taxon>
        <taxon>Bacillati</taxon>
        <taxon>Actinomycetota</taxon>
        <taxon>Actinomycetes</taxon>
        <taxon>Micrococcales</taxon>
        <taxon>Micrococcaceae</taxon>
        <taxon>Arthrobacter</taxon>
    </lineage>
</organism>
<dbReference type="SUPFAM" id="SSF50249">
    <property type="entry name" value="Nucleic acid-binding proteins"/>
    <property type="match status" value="1"/>
</dbReference>
<dbReference type="InterPro" id="IPR012340">
    <property type="entry name" value="NA-bd_OB-fold"/>
</dbReference>
<reference evidence="3 4" key="1">
    <citation type="submission" date="2020-02" db="EMBL/GenBank/DDBJ databases">
        <title>Genome sequence of strain AETb3-4.</title>
        <authorList>
            <person name="Gao J."/>
            <person name="Zhang X."/>
        </authorList>
    </citation>
    <scope>NUCLEOTIDE SEQUENCE [LARGE SCALE GENOMIC DNA]</scope>
    <source>
        <strain evidence="3 4">AETb3-4</strain>
    </source>
</reference>
<evidence type="ECO:0000256" key="2">
    <source>
        <dbReference type="SAM" id="MobiDB-lite"/>
    </source>
</evidence>
<dbReference type="RefSeq" id="WP_176633470.1">
    <property type="nucleotide sequence ID" value="NZ_JAAMFM010000002.1"/>
</dbReference>
<evidence type="ECO:0000256" key="1">
    <source>
        <dbReference type="SAM" id="Coils"/>
    </source>
</evidence>
<feature type="region of interest" description="Disordered" evidence="2">
    <location>
        <begin position="1"/>
        <end position="27"/>
    </location>
</feature>
<evidence type="ECO:0000313" key="3">
    <source>
        <dbReference type="EMBL" id="NVM93743.1"/>
    </source>
</evidence>
<accession>A0A7Y7LYH8</accession>
<feature type="region of interest" description="Disordered" evidence="2">
    <location>
        <begin position="137"/>
        <end position="171"/>
    </location>
</feature>
<feature type="coiled-coil region" evidence="1">
    <location>
        <begin position="438"/>
        <end position="472"/>
    </location>
</feature>
<proteinExistence type="predicted"/>
<dbReference type="EMBL" id="JAAMFM010000002">
    <property type="protein sequence ID" value="NVM93743.1"/>
    <property type="molecule type" value="Genomic_DNA"/>
</dbReference>
<keyword evidence="1" id="KW-0175">Coiled coil</keyword>
<name>A0A7Y7LYH8_9MICC</name>
<protein>
    <recommendedName>
        <fullName evidence="5">S1 motif domain-containing protein</fullName>
    </recommendedName>
</protein>
<comment type="caution">
    <text evidence="3">The sequence shown here is derived from an EMBL/GenBank/DDBJ whole genome shotgun (WGS) entry which is preliminary data.</text>
</comment>
<dbReference type="AlphaFoldDB" id="A0A7Y7LYH8"/>
<sequence length="620" mass="66246">MPSQRKRHKTSSDVAPEPPARPAPVHHLPGAALARYLASDTRTVGAVVVTYTGDSGSRRIDAAALARLLDGVADVYELENGIETRRLQEGLPDGLEIYGTGARFYPTGPDWPQATPGPRLVHRFTNLARLTEDLAAEARGSHDRPAGLPSSRVSGARGQPAAPKPAATTATGTVDGFAGEDNSRALVTLAATGGRATIRAEDLLPGVPLDWLLTRGQQVTGLLDADAHTLDIHALLQRPGSPVTVYRPGDVALARVKSARASYAVVTLWPDADFRIGIGSISSNGLDAAEDLLTEGEVVRVRVLYENGAVMLSMLDVDDDDPHVPAPALVAGGPPWLDPDRPYASIFAPPAGTPAAGMPAGPAGGMQGVGDGSGVVPGVEGPALSASERRTALQSTQMELEAARHTIEVLLAAADKRGATDKMARIWQDKYDAERRKADEEARLRTDALQQVEALKAELARTNSKLRGAKKVLRQAASKSDSAPAALFADPRDQFRFELYNEWARTVPAVDKDAEPLGAFTVGPYFLASLDVLPAPQRAKALRAVVDLVANREGPLRNRKPHFLRENEGAHAPARMRGEDACWRLYVEQGTAAALRLHYWKLKSGGFELHEVVPHDDVKP</sequence>
<gene>
    <name evidence="3" type="ORF">G6034_02235</name>
</gene>
<dbReference type="Proteomes" id="UP000543556">
    <property type="component" value="Unassembled WGS sequence"/>
</dbReference>
<evidence type="ECO:0008006" key="5">
    <source>
        <dbReference type="Google" id="ProtNLM"/>
    </source>
</evidence>
<keyword evidence="4" id="KW-1185">Reference proteome</keyword>
<feature type="compositionally biased region" description="Low complexity" evidence="2">
    <location>
        <begin position="160"/>
        <end position="171"/>
    </location>
</feature>